<dbReference type="GO" id="GO:0045271">
    <property type="term" value="C:respiratory chain complex I"/>
    <property type="evidence" value="ECO:0007669"/>
    <property type="project" value="InterPro"/>
</dbReference>
<dbReference type="GO" id="GO:0032981">
    <property type="term" value="P:mitochondrial respiratory chain complex I assembly"/>
    <property type="evidence" value="ECO:0007669"/>
    <property type="project" value="TreeGrafter"/>
</dbReference>
<dbReference type="PANTHER" id="PTHR32470:SF2">
    <property type="entry name" value="NADH DEHYDROGENASE [UBIQUINONE] 1 ALPHA SUBCOMPLEX ASSEMBLY FACTOR 2"/>
    <property type="match status" value="1"/>
</dbReference>
<feature type="compositionally biased region" description="Basic and acidic residues" evidence="2">
    <location>
        <begin position="120"/>
        <end position="140"/>
    </location>
</feature>
<protein>
    <submittedName>
        <fullName evidence="4">NADH dehydrogenase [ubiquinone] 1 alpha subcomplex assembly factor 2</fullName>
    </submittedName>
</protein>
<keyword evidence="3" id="KW-1185">Reference proteome</keyword>
<accession>A0A6J2XMQ9</accession>
<evidence type="ECO:0000313" key="3">
    <source>
        <dbReference type="Proteomes" id="UP000504635"/>
    </source>
</evidence>
<proteinExistence type="inferred from homology"/>
<dbReference type="RefSeq" id="XP_030752140.1">
    <property type="nucleotide sequence ID" value="XM_030896280.1"/>
</dbReference>
<organism evidence="3 4">
    <name type="scientific">Sitophilus oryzae</name>
    <name type="common">Rice weevil</name>
    <name type="synonym">Curculio oryzae</name>
    <dbReference type="NCBI Taxonomy" id="7048"/>
    <lineage>
        <taxon>Eukaryota</taxon>
        <taxon>Metazoa</taxon>
        <taxon>Ecdysozoa</taxon>
        <taxon>Arthropoda</taxon>
        <taxon>Hexapoda</taxon>
        <taxon>Insecta</taxon>
        <taxon>Pterygota</taxon>
        <taxon>Neoptera</taxon>
        <taxon>Endopterygota</taxon>
        <taxon>Coleoptera</taxon>
        <taxon>Polyphaga</taxon>
        <taxon>Cucujiformia</taxon>
        <taxon>Curculionidae</taxon>
        <taxon>Dryophthorinae</taxon>
        <taxon>Sitophilus</taxon>
    </lineage>
</organism>
<dbReference type="PANTHER" id="PTHR32470">
    <property type="entry name" value="ADH DEHYDROGENASE [UBIQUINONE] 1 ALPHA SUBCOMPLEX ASSEMBLY FACTOR 2"/>
    <property type="match status" value="1"/>
</dbReference>
<dbReference type="GeneID" id="115879444"/>
<reference evidence="4" key="1">
    <citation type="submission" date="2025-08" db="UniProtKB">
        <authorList>
            <consortium name="RefSeq"/>
        </authorList>
    </citation>
    <scope>IDENTIFICATION</scope>
    <source>
        <tissue evidence="4">Gonads</tissue>
    </source>
</reference>
<name>A0A6J2XMQ9_SITOR</name>
<dbReference type="InterPro" id="IPR052618">
    <property type="entry name" value="ComplexI_NDUFA12"/>
</dbReference>
<dbReference type="InParanoid" id="A0A6J2XMQ9"/>
<dbReference type="GO" id="GO:0005739">
    <property type="term" value="C:mitochondrion"/>
    <property type="evidence" value="ECO:0007669"/>
    <property type="project" value="TreeGrafter"/>
</dbReference>
<dbReference type="OrthoDB" id="10255576at2759"/>
<comment type="similarity">
    <text evidence="1">Belongs to the complex I NDUFA12 subunit family.</text>
</comment>
<dbReference type="Proteomes" id="UP000504635">
    <property type="component" value="Unplaced"/>
</dbReference>
<dbReference type="InterPro" id="IPR007763">
    <property type="entry name" value="NDUFA12"/>
</dbReference>
<feature type="region of interest" description="Disordered" evidence="2">
    <location>
        <begin position="108"/>
        <end position="140"/>
    </location>
</feature>
<dbReference type="KEGG" id="soy:115879444"/>
<evidence type="ECO:0000313" key="4">
    <source>
        <dbReference type="RefSeq" id="XP_030752140.1"/>
    </source>
</evidence>
<evidence type="ECO:0000256" key="2">
    <source>
        <dbReference type="SAM" id="MobiDB-lite"/>
    </source>
</evidence>
<gene>
    <name evidence="4" type="primary">LOC115879444</name>
</gene>
<dbReference type="FunCoup" id="A0A6J2XMQ9">
    <property type="interactions" value="1287"/>
</dbReference>
<evidence type="ECO:0000256" key="1">
    <source>
        <dbReference type="ARBA" id="ARBA00007355"/>
    </source>
</evidence>
<dbReference type="Pfam" id="PF05071">
    <property type="entry name" value="NDUFA12"/>
    <property type="match status" value="1"/>
</dbReference>
<dbReference type="AlphaFoldDB" id="A0A6J2XMQ9"/>
<sequence>MAQPPSRSILKMIFTNFINSFKPRQWRGNYMGTDYFGNKYFEIPVNSVSARTRPSRWFEPPEKENFQQEMPAEWEAWLRGRRKVPPTEEELAKNLALMQSKKKKALEIDAKGNLPSPVEKGMESFPHRPEYERVPGEKLK</sequence>